<evidence type="ECO:0008006" key="2">
    <source>
        <dbReference type="Google" id="ProtNLM"/>
    </source>
</evidence>
<accession>A0A0F9GWI9</accession>
<organism evidence="1">
    <name type="scientific">marine sediment metagenome</name>
    <dbReference type="NCBI Taxonomy" id="412755"/>
    <lineage>
        <taxon>unclassified sequences</taxon>
        <taxon>metagenomes</taxon>
        <taxon>ecological metagenomes</taxon>
    </lineage>
</organism>
<dbReference type="Pfam" id="PF25680">
    <property type="entry name" value="Mom"/>
    <property type="match status" value="1"/>
</dbReference>
<dbReference type="InterPro" id="IPR057895">
    <property type="entry name" value="Mom"/>
</dbReference>
<gene>
    <name evidence="1" type="ORF">LCGC14_1776860</name>
</gene>
<dbReference type="InterPro" id="IPR016181">
    <property type="entry name" value="Acyl_CoA_acyltransferase"/>
</dbReference>
<name>A0A0F9GWI9_9ZZZZ</name>
<dbReference type="NCBIfam" id="NF045478">
    <property type="entry name" value="XF1762_fam"/>
    <property type="match status" value="1"/>
</dbReference>
<dbReference type="EMBL" id="LAZR01016740">
    <property type="protein sequence ID" value="KKM03200.1"/>
    <property type="molecule type" value="Genomic_DNA"/>
</dbReference>
<dbReference type="AlphaFoldDB" id="A0A0F9GWI9"/>
<comment type="caution">
    <text evidence="1">The sequence shown here is derived from an EMBL/GenBank/DDBJ whole genome shotgun (WGS) entry which is preliminary data.</text>
</comment>
<protein>
    <recommendedName>
        <fullName evidence="2">N-acetyltransferase domain-containing protein</fullName>
    </recommendedName>
</protein>
<sequence length="148" mass="16670">MNNLQLQPITLKEARHFVDLYHRHHKAPQGGKFAIGLNDGNEVVGVAIVGRPVARMNDTGWTAEVTRLCVRDGHKNAASMLYQACWRAARAMGYWRLITYTLQSEPGTSLRAAGWRLIGEAGGGTWDREDRPRVDTHPIEAKLLWERP</sequence>
<dbReference type="InterPro" id="IPR053780">
    <property type="entry name" value="Gp66-like"/>
</dbReference>
<evidence type="ECO:0000313" key="1">
    <source>
        <dbReference type="EMBL" id="KKM03200.1"/>
    </source>
</evidence>
<dbReference type="Gene3D" id="3.40.630.30">
    <property type="match status" value="1"/>
</dbReference>
<dbReference type="SUPFAM" id="SSF55729">
    <property type="entry name" value="Acyl-CoA N-acyltransferases (Nat)"/>
    <property type="match status" value="1"/>
</dbReference>
<proteinExistence type="predicted"/>
<reference evidence="1" key="1">
    <citation type="journal article" date="2015" name="Nature">
        <title>Complex archaea that bridge the gap between prokaryotes and eukaryotes.</title>
        <authorList>
            <person name="Spang A."/>
            <person name="Saw J.H."/>
            <person name="Jorgensen S.L."/>
            <person name="Zaremba-Niedzwiedzka K."/>
            <person name="Martijn J."/>
            <person name="Lind A.E."/>
            <person name="van Eijk R."/>
            <person name="Schleper C."/>
            <person name="Guy L."/>
            <person name="Ettema T.J."/>
        </authorList>
    </citation>
    <scope>NUCLEOTIDE SEQUENCE</scope>
</reference>